<keyword evidence="7 8" id="KW-0472">Membrane</keyword>
<evidence type="ECO:0000256" key="4">
    <source>
        <dbReference type="ARBA" id="ARBA00022692"/>
    </source>
</evidence>
<dbReference type="InterPro" id="IPR050495">
    <property type="entry name" value="ATG22/LtaA_families"/>
</dbReference>
<evidence type="ECO:0000256" key="8">
    <source>
        <dbReference type="RuleBase" id="RU363073"/>
    </source>
</evidence>
<reference evidence="10" key="2">
    <citation type="submission" date="2019-10" db="EMBL/GenBank/DDBJ databases">
        <authorList>
            <consortium name="NCBI Genome Project"/>
        </authorList>
    </citation>
    <scope>NUCLEOTIDE SEQUENCE</scope>
    <source>
        <strain evidence="10">NI907</strain>
    </source>
</reference>
<comment type="caution">
    <text evidence="8">Lacks conserved residue(s) required for the propagation of feature annotation.</text>
</comment>
<comment type="similarity">
    <text evidence="2 8">Belongs to the ATG22 family.</text>
</comment>
<dbReference type="AlphaFoldDB" id="A0A6P8B4G6"/>
<dbReference type="InterPro" id="IPR024671">
    <property type="entry name" value="Atg22-like"/>
</dbReference>
<dbReference type="Proteomes" id="UP000515153">
    <property type="component" value="Chromosome I"/>
</dbReference>
<feature type="transmembrane region" description="Helical" evidence="8">
    <location>
        <begin position="104"/>
        <end position="128"/>
    </location>
</feature>
<evidence type="ECO:0000256" key="1">
    <source>
        <dbReference type="ARBA" id="ARBA00004128"/>
    </source>
</evidence>
<feature type="transmembrane region" description="Helical" evidence="8">
    <location>
        <begin position="72"/>
        <end position="92"/>
    </location>
</feature>
<keyword evidence="3 8" id="KW-0813">Transport</keyword>
<sequence length="347" mass="38683">MISALESTWKRDLTLNTCVFGLFMIGIPFAVFGTYKSDVNSAILYLNALGFRLGGAVSVSISAYADYWPSKSFLAAMLVVIYGLLYVPAYWLREPTLEAFNSLMALYVVYAVITYITTVVYRMFIPHAMREVQEPKSREDGQPFRSRTYGFLMSIWGGVGTSVGGILTLVIGIILSAELPGADGQSSGLPLTTAVGFFTIAASTNFYFGLPTVPSKRDRVWRSWHIEVFTPLYDLLRRNNMACLLLSYTIYVDTDFAVSSITSQLYFVEFKPDTLEYSLYSSGSTVFGGILNLEIYYLQTWWPLLSLQRWLIVGYATILIIPIWGCIGVSISVDFGFEASASSLFQS</sequence>
<dbReference type="GeneID" id="41960363"/>
<name>A0A6P8B4G6_PYRGI</name>
<evidence type="ECO:0000256" key="5">
    <source>
        <dbReference type="ARBA" id="ARBA00022989"/>
    </source>
</evidence>
<feature type="transmembrane region" description="Helical" evidence="8">
    <location>
        <begin position="12"/>
        <end position="31"/>
    </location>
</feature>
<reference evidence="10" key="3">
    <citation type="submission" date="2025-08" db="UniProtKB">
        <authorList>
            <consortium name="RefSeq"/>
        </authorList>
    </citation>
    <scope>IDENTIFICATION</scope>
    <source>
        <strain evidence="10">NI907</strain>
    </source>
</reference>
<evidence type="ECO:0000256" key="6">
    <source>
        <dbReference type="ARBA" id="ARBA00023006"/>
    </source>
</evidence>
<proteinExistence type="inferred from homology"/>
<feature type="transmembrane region" description="Helical" evidence="8">
    <location>
        <begin position="189"/>
        <end position="210"/>
    </location>
</feature>
<feature type="transmembrane region" description="Helical" evidence="8">
    <location>
        <begin position="245"/>
        <end position="267"/>
    </location>
</feature>
<feature type="transmembrane region" description="Helical" evidence="8">
    <location>
        <begin position="43"/>
        <end position="65"/>
    </location>
</feature>
<gene>
    <name evidence="10" type="ORF">PgNI_05423</name>
</gene>
<dbReference type="InterPro" id="IPR036259">
    <property type="entry name" value="MFS_trans_sf"/>
</dbReference>
<protein>
    <recommendedName>
        <fullName evidence="8">Autophagy-related protein</fullName>
    </recommendedName>
</protein>
<dbReference type="Pfam" id="PF11700">
    <property type="entry name" value="ATG22"/>
    <property type="match status" value="1"/>
</dbReference>
<dbReference type="RefSeq" id="XP_030982087.1">
    <property type="nucleotide sequence ID" value="XM_031125454.1"/>
</dbReference>
<keyword evidence="4 8" id="KW-0812">Transmembrane</keyword>
<dbReference type="PANTHER" id="PTHR23519:SF2">
    <property type="entry name" value="AUTOPHAGY-RELATED PROTEIN 22"/>
    <property type="match status" value="1"/>
</dbReference>
<dbReference type="PANTHER" id="PTHR23519">
    <property type="entry name" value="AUTOPHAGY-RELATED PROTEIN 22"/>
    <property type="match status" value="1"/>
</dbReference>
<feature type="transmembrane region" description="Helical" evidence="8">
    <location>
        <begin position="310"/>
        <end position="333"/>
    </location>
</feature>
<comment type="subcellular location">
    <subcellularLocation>
        <location evidence="1 8">Vacuole membrane</location>
        <topology evidence="1 8">Multi-pass membrane protein</topology>
    </subcellularLocation>
</comment>
<accession>A0A6P8B4G6</accession>
<evidence type="ECO:0000313" key="10">
    <source>
        <dbReference type="RefSeq" id="XP_030982087.1"/>
    </source>
</evidence>
<dbReference type="GO" id="GO:0005774">
    <property type="term" value="C:vacuolar membrane"/>
    <property type="evidence" value="ECO:0007669"/>
    <property type="project" value="UniProtKB-SubCell"/>
</dbReference>
<keyword evidence="6 8" id="KW-0072">Autophagy</keyword>
<keyword evidence="8" id="KW-0926">Vacuole</keyword>
<keyword evidence="5 8" id="KW-1133">Transmembrane helix</keyword>
<feature type="transmembrane region" description="Helical" evidence="8">
    <location>
        <begin position="149"/>
        <end position="177"/>
    </location>
</feature>
<evidence type="ECO:0000313" key="9">
    <source>
        <dbReference type="Proteomes" id="UP000515153"/>
    </source>
</evidence>
<dbReference type="GO" id="GO:0032974">
    <property type="term" value="P:amino acid transmembrane export from vacuole"/>
    <property type="evidence" value="ECO:0007669"/>
    <property type="project" value="TreeGrafter"/>
</dbReference>
<dbReference type="SUPFAM" id="SSF103473">
    <property type="entry name" value="MFS general substrate transporter"/>
    <property type="match status" value="1"/>
</dbReference>
<comment type="function">
    <text evidence="8">Vacuolar effluxer which mediate the efflux of amino acids resulting from autophagic degradation. The release of autophagic amino acids allows the maintenance of protein synthesis and viability during nitrogen starvation.</text>
</comment>
<evidence type="ECO:0000256" key="7">
    <source>
        <dbReference type="ARBA" id="ARBA00023136"/>
    </source>
</evidence>
<feature type="transmembrane region" description="Helical" evidence="8">
    <location>
        <begin position="279"/>
        <end position="298"/>
    </location>
</feature>
<evidence type="ECO:0000256" key="2">
    <source>
        <dbReference type="ARBA" id="ARBA00006978"/>
    </source>
</evidence>
<reference evidence="9 10" key="1">
    <citation type="journal article" date="2019" name="Mol. Biol. Evol.">
        <title>Blast fungal genomes show frequent chromosomal changes, gene gains and losses, and effector gene turnover.</title>
        <authorList>
            <person name="Gomez Luciano L.B."/>
            <person name="Jason Tsai I."/>
            <person name="Chuma I."/>
            <person name="Tosa Y."/>
            <person name="Chen Y.H."/>
            <person name="Li J.Y."/>
            <person name="Li M.Y."/>
            <person name="Jade Lu M.Y."/>
            <person name="Nakayashiki H."/>
            <person name="Li W.H."/>
        </authorList>
    </citation>
    <scope>NUCLEOTIDE SEQUENCE [LARGE SCALE GENOMIC DNA]</scope>
    <source>
        <strain evidence="9 10">NI907</strain>
    </source>
</reference>
<keyword evidence="8" id="KW-0029">Amino-acid transport</keyword>
<organism evidence="9 10">
    <name type="scientific">Pyricularia grisea</name>
    <name type="common">Crabgrass-specific blast fungus</name>
    <name type="synonym">Magnaporthe grisea</name>
    <dbReference type="NCBI Taxonomy" id="148305"/>
    <lineage>
        <taxon>Eukaryota</taxon>
        <taxon>Fungi</taxon>
        <taxon>Dikarya</taxon>
        <taxon>Ascomycota</taxon>
        <taxon>Pezizomycotina</taxon>
        <taxon>Sordariomycetes</taxon>
        <taxon>Sordariomycetidae</taxon>
        <taxon>Magnaporthales</taxon>
        <taxon>Pyriculariaceae</taxon>
        <taxon>Pyricularia</taxon>
    </lineage>
</organism>
<dbReference type="GO" id="GO:0006914">
    <property type="term" value="P:autophagy"/>
    <property type="evidence" value="ECO:0007669"/>
    <property type="project" value="UniProtKB-KW"/>
</dbReference>
<evidence type="ECO:0000256" key="3">
    <source>
        <dbReference type="ARBA" id="ARBA00022448"/>
    </source>
</evidence>
<keyword evidence="9" id="KW-1185">Reference proteome</keyword>
<dbReference type="KEGG" id="pgri:PgNI_05423"/>